<protein>
    <submittedName>
        <fullName evidence="2">Uncharacterized protein</fullName>
    </submittedName>
</protein>
<evidence type="ECO:0000313" key="3">
    <source>
        <dbReference type="Proteomes" id="UP000222831"/>
    </source>
</evidence>
<accession>A0A1L7N0L7</accession>
<dbReference type="GeneID" id="40074430"/>
<dbReference type="EMBL" id="AP017924">
    <property type="protein sequence ID" value="BAW19009.1"/>
    <property type="molecule type" value="Genomic_DNA"/>
</dbReference>
<feature type="compositionally biased region" description="Basic and acidic residues" evidence="1">
    <location>
        <begin position="31"/>
        <end position="40"/>
    </location>
</feature>
<evidence type="ECO:0000256" key="1">
    <source>
        <dbReference type="SAM" id="MobiDB-lite"/>
    </source>
</evidence>
<organism evidence="2 3">
    <name type="scientific">Ralstonia phage RP12</name>
    <dbReference type="NCBI Taxonomy" id="1923889"/>
    <lineage>
        <taxon>Viruses</taxon>
        <taxon>Duplodnaviria</taxon>
        <taxon>Heunggongvirae</taxon>
        <taxon>Uroviricota</taxon>
        <taxon>Caudoviricetes</taxon>
        <taxon>Chimalliviridae</taxon>
        <taxon>Ripduovirus</taxon>
        <taxon>Ripduovirus RP12</taxon>
    </lineage>
</organism>
<evidence type="ECO:0000313" key="2">
    <source>
        <dbReference type="EMBL" id="BAW19009.1"/>
    </source>
</evidence>
<name>A0A1L7N0L7_9CAUD</name>
<dbReference type="KEGG" id="vg:40074430"/>
<proteinExistence type="predicted"/>
<feature type="region of interest" description="Disordered" evidence="1">
    <location>
        <begin position="1"/>
        <end position="64"/>
    </location>
</feature>
<dbReference type="RefSeq" id="YP_009598728.1">
    <property type="nucleotide sequence ID" value="NC_041911.1"/>
</dbReference>
<reference evidence="2 3" key="1">
    <citation type="submission" date="2016-12" db="EMBL/GenBank/DDBJ databases">
        <title>Characterization of two jumbo phages RP12 and RP31 infecting the phytopathogen Ralstonia solanacearum.</title>
        <authorList>
            <person name="Kawasaki T."/>
            <person name="Yoshikawa G."/>
            <person name="Ogata H."/>
            <person name="Yamada T."/>
        </authorList>
    </citation>
    <scope>NUCLEOTIDE SEQUENCE [LARGE SCALE GENOMIC DNA]</scope>
    <source>
        <strain evidence="2 3">RP12</strain>
    </source>
</reference>
<dbReference type="Proteomes" id="UP000222831">
    <property type="component" value="Segment"/>
</dbReference>
<sequence>MTKATAVKAHGTAGLAFSDPADNSTVFVNKVESKEADGKPPKGAAVRHAPSPGQLDQLVEKFKK</sequence>
<keyword evidence="3" id="KW-1185">Reference proteome</keyword>